<protein>
    <recommendedName>
        <fullName evidence="3">Minor tail protein</fullName>
    </recommendedName>
</protein>
<sequence>MPLAEGEFKLTYSANGVHPGAAFTFGTVRSGYYLLDDFEVKDTDVTSGDAPLPREDGVRHGQDYTTGAVITFEVGVDTVDDGDTLLERHGANLDAVSVMKQAWDAKAVRDRMATPAVLSTTQGGRARRWYGRPRQCAKAASKLTRQGYTPVVATFATAHTGSFDDVEQSVRVDMAPPPHRGIKGPLKEPLSMVGEGTVRVPGEITVRGNRPAWPVITITGPISQPVCELVGKWKFGLNLTLAAGEKVTVDPRPWARTVLRGSGSVAGLITRGSPLLEDLLIPTGRQDFVLRGTDATATAFMTVAWRDAYAYL</sequence>
<organism evidence="1 2">
    <name type="scientific">Streptomyces iakyrus</name>
    <dbReference type="NCBI Taxonomy" id="68219"/>
    <lineage>
        <taxon>Bacteria</taxon>
        <taxon>Bacillati</taxon>
        <taxon>Actinomycetota</taxon>
        <taxon>Actinomycetes</taxon>
        <taxon>Kitasatosporales</taxon>
        <taxon>Streptomycetaceae</taxon>
        <taxon>Streptomyces</taxon>
    </lineage>
</organism>
<dbReference type="Proteomes" id="UP001617511">
    <property type="component" value="Unassembled WGS sequence"/>
</dbReference>
<gene>
    <name evidence="1" type="ORF">ACIP2Z_38750</name>
</gene>
<comment type="caution">
    <text evidence="1">The sequence shown here is derived from an EMBL/GenBank/DDBJ whole genome shotgun (WGS) entry which is preliminary data.</text>
</comment>
<proteinExistence type="predicted"/>
<evidence type="ECO:0000313" key="1">
    <source>
        <dbReference type="EMBL" id="MFJ4084869.1"/>
    </source>
</evidence>
<reference evidence="1 2" key="1">
    <citation type="submission" date="2024-10" db="EMBL/GenBank/DDBJ databases">
        <title>The Natural Products Discovery Center: Release of the First 8490 Sequenced Strains for Exploring Actinobacteria Biosynthetic Diversity.</title>
        <authorList>
            <person name="Kalkreuter E."/>
            <person name="Kautsar S.A."/>
            <person name="Yang D."/>
            <person name="Bader C.D."/>
            <person name="Teijaro C.N."/>
            <person name="Fluegel L."/>
            <person name="Davis C.M."/>
            <person name="Simpson J.R."/>
            <person name="Lauterbach L."/>
            <person name="Steele A.D."/>
            <person name="Gui C."/>
            <person name="Meng S."/>
            <person name="Li G."/>
            <person name="Viehrig K."/>
            <person name="Ye F."/>
            <person name="Su P."/>
            <person name="Kiefer A.F."/>
            <person name="Nichols A."/>
            <person name="Cepeda A.J."/>
            <person name="Yan W."/>
            <person name="Fan B."/>
            <person name="Jiang Y."/>
            <person name="Adhikari A."/>
            <person name="Zheng C.-J."/>
            <person name="Schuster L."/>
            <person name="Cowan T.M."/>
            <person name="Smanski M.J."/>
            <person name="Chevrette M.G."/>
            <person name="De Carvalho L.P.S."/>
            <person name="Shen B."/>
        </authorList>
    </citation>
    <scope>NUCLEOTIDE SEQUENCE [LARGE SCALE GENOMIC DNA]</scope>
    <source>
        <strain evidence="1 2">NPDC089932</strain>
    </source>
</reference>
<evidence type="ECO:0000313" key="2">
    <source>
        <dbReference type="Proteomes" id="UP001617511"/>
    </source>
</evidence>
<dbReference type="RefSeq" id="WP_402076222.1">
    <property type="nucleotide sequence ID" value="NZ_JBIVGG010000022.1"/>
</dbReference>
<name>A0ABW8FRZ5_9ACTN</name>
<dbReference type="EMBL" id="JBIVGG010000022">
    <property type="protein sequence ID" value="MFJ4084869.1"/>
    <property type="molecule type" value="Genomic_DNA"/>
</dbReference>
<keyword evidence="2" id="KW-1185">Reference proteome</keyword>
<evidence type="ECO:0008006" key="3">
    <source>
        <dbReference type="Google" id="ProtNLM"/>
    </source>
</evidence>
<accession>A0ABW8FRZ5</accession>